<dbReference type="FunFam" id="2.60.120.330:FF:000045">
    <property type="entry name" value="Oxidoreductase, 2OG-Fe(II) oxygenase family, putative"/>
    <property type="match status" value="1"/>
</dbReference>
<dbReference type="Proteomes" id="UP000235371">
    <property type="component" value="Unassembled WGS sequence"/>
</dbReference>
<organism evidence="4 5">
    <name type="scientific">Hyaloscypha bicolor E</name>
    <dbReference type="NCBI Taxonomy" id="1095630"/>
    <lineage>
        <taxon>Eukaryota</taxon>
        <taxon>Fungi</taxon>
        <taxon>Dikarya</taxon>
        <taxon>Ascomycota</taxon>
        <taxon>Pezizomycotina</taxon>
        <taxon>Leotiomycetes</taxon>
        <taxon>Helotiales</taxon>
        <taxon>Hyaloscyphaceae</taxon>
        <taxon>Hyaloscypha</taxon>
        <taxon>Hyaloscypha bicolor</taxon>
    </lineage>
</organism>
<evidence type="ECO:0000256" key="2">
    <source>
        <dbReference type="RuleBase" id="RU003682"/>
    </source>
</evidence>
<keyword evidence="2" id="KW-0479">Metal-binding</keyword>
<dbReference type="RefSeq" id="XP_024741460.1">
    <property type="nucleotide sequence ID" value="XM_024876671.1"/>
</dbReference>
<comment type="similarity">
    <text evidence="1 2">Belongs to the iron/ascorbate-dependent oxidoreductase family.</text>
</comment>
<reference evidence="4 5" key="1">
    <citation type="submission" date="2016-04" db="EMBL/GenBank/DDBJ databases">
        <title>A degradative enzymes factory behind the ericoid mycorrhizal symbiosis.</title>
        <authorList>
            <consortium name="DOE Joint Genome Institute"/>
            <person name="Martino E."/>
            <person name="Morin E."/>
            <person name="Grelet G."/>
            <person name="Kuo A."/>
            <person name="Kohler A."/>
            <person name="Daghino S."/>
            <person name="Barry K."/>
            <person name="Choi C."/>
            <person name="Cichocki N."/>
            <person name="Clum A."/>
            <person name="Copeland A."/>
            <person name="Hainaut M."/>
            <person name="Haridas S."/>
            <person name="Labutti K."/>
            <person name="Lindquist E."/>
            <person name="Lipzen A."/>
            <person name="Khouja H.-R."/>
            <person name="Murat C."/>
            <person name="Ohm R."/>
            <person name="Olson A."/>
            <person name="Spatafora J."/>
            <person name="Veneault-Fourrey C."/>
            <person name="Henrissat B."/>
            <person name="Grigoriev I."/>
            <person name="Martin F."/>
            <person name="Perotto S."/>
        </authorList>
    </citation>
    <scope>NUCLEOTIDE SEQUENCE [LARGE SCALE GENOMIC DNA]</scope>
    <source>
        <strain evidence="4 5">E</strain>
    </source>
</reference>
<keyword evidence="2" id="KW-0408">Iron</keyword>
<keyword evidence="5" id="KW-1185">Reference proteome</keyword>
<dbReference type="GO" id="GO:0044283">
    <property type="term" value="P:small molecule biosynthetic process"/>
    <property type="evidence" value="ECO:0007669"/>
    <property type="project" value="UniProtKB-ARBA"/>
</dbReference>
<proteinExistence type="inferred from homology"/>
<dbReference type="STRING" id="1095630.A0A2J6TNF9"/>
<dbReference type="GO" id="GO:0046872">
    <property type="term" value="F:metal ion binding"/>
    <property type="evidence" value="ECO:0007669"/>
    <property type="project" value="UniProtKB-KW"/>
</dbReference>
<dbReference type="InterPro" id="IPR005123">
    <property type="entry name" value="Oxoglu/Fe-dep_dioxygenase_dom"/>
</dbReference>
<feature type="domain" description="Fe2OG dioxygenase" evidence="3">
    <location>
        <begin position="184"/>
        <end position="293"/>
    </location>
</feature>
<dbReference type="InterPro" id="IPR026992">
    <property type="entry name" value="DIOX_N"/>
</dbReference>
<dbReference type="Pfam" id="PF03171">
    <property type="entry name" value="2OG-FeII_Oxy"/>
    <property type="match status" value="1"/>
</dbReference>
<dbReference type="EMBL" id="KZ613749">
    <property type="protein sequence ID" value="PMD64556.1"/>
    <property type="molecule type" value="Genomic_DNA"/>
</dbReference>
<dbReference type="InterPro" id="IPR044861">
    <property type="entry name" value="IPNS-like_FE2OG_OXY"/>
</dbReference>
<dbReference type="GeneID" id="36584750"/>
<sequence length="366" mass="40719">MPTQAYFDKYPSFPSDVSVVKLPRLSFAKLLAQEEGESDALFEACRAIGFFLLDFRCCPEGEAFLEKAETMFDINQEVYALGFDELMQYAYRPSHSLFGYKCIGDSKIEDNKPDRHEFYNISQDDMTGISKLSNPPCIEAHRPGVKAYIEQAYSIVSLICSHLDTQLRLTPGTLASLQPMSLSSGTALRMLRYPSQPVGDRRTSLRGHTDLGTLTILFNITGGLQLLLPGTDPRDESSWVYVQPVPGCAIVGLGDTMVQWSAGILRSNMHRVTFAPGEQGEVTRYSLAYLVRPYSEAPMKRLSGGNSLIPELEEGEEDTTINAREWEARRVAALRKGQDNTRSKGGREIKLEDKNKVSAVIVGRAE</sequence>
<evidence type="ECO:0000256" key="1">
    <source>
        <dbReference type="ARBA" id="ARBA00008056"/>
    </source>
</evidence>
<dbReference type="AlphaFoldDB" id="A0A2J6TNF9"/>
<dbReference type="OrthoDB" id="288590at2759"/>
<dbReference type="InterPro" id="IPR050231">
    <property type="entry name" value="Iron_ascorbate_oxido_reductase"/>
</dbReference>
<accession>A0A2J6TNF9</accession>
<dbReference type="PANTHER" id="PTHR47990">
    <property type="entry name" value="2-OXOGLUTARATE (2OG) AND FE(II)-DEPENDENT OXYGENASE SUPERFAMILY PROTEIN-RELATED"/>
    <property type="match status" value="1"/>
</dbReference>
<protein>
    <submittedName>
        <fullName evidence="4">Clavaminate synthase-like protein</fullName>
    </submittedName>
</protein>
<dbReference type="InParanoid" id="A0A2J6TNF9"/>
<dbReference type="Pfam" id="PF14226">
    <property type="entry name" value="DIOX_N"/>
    <property type="match status" value="1"/>
</dbReference>
<dbReference type="Gene3D" id="2.60.120.330">
    <property type="entry name" value="B-lactam Antibiotic, Isopenicillin N Synthase, Chain"/>
    <property type="match status" value="1"/>
</dbReference>
<dbReference type="PROSITE" id="PS51471">
    <property type="entry name" value="FE2OG_OXY"/>
    <property type="match status" value="1"/>
</dbReference>
<dbReference type="SUPFAM" id="SSF51197">
    <property type="entry name" value="Clavaminate synthase-like"/>
    <property type="match status" value="1"/>
</dbReference>
<evidence type="ECO:0000259" key="3">
    <source>
        <dbReference type="PROSITE" id="PS51471"/>
    </source>
</evidence>
<evidence type="ECO:0000313" key="4">
    <source>
        <dbReference type="EMBL" id="PMD64556.1"/>
    </source>
</evidence>
<evidence type="ECO:0000313" key="5">
    <source>
        <dbReference type="Proteomes" id="UP000235371"/>
    </source>
</evidence>
<keyword evidence="2" id="KW-0560">Oxidoreductase</keyword>
<gene>
    <name evidence="4" type="ORF">K444DRAFT_554835</name>
</gene>
<dbReference type="InterPro" id="IPR027443">
    <property type="entry name" value="IPNS-like_sf"/>
</dbReference>
<name>A0A2J6TNF9_9HELO</name>
<dbReference type="GO" id="GO:0016491">
    <property type="term" value="F:oxidoreductase activity"/>
    <property type="evidence" value="ECO:0007669"/>
    <property type="project" value="UniProtKB-KW"/>
</dbReference>